<evidence type="ECO:0000256" key="1">
    <source>
        <dbReference type="ARBA" id="ARBA00004123"/>
    </source>
</evidence>
<feature type="region of interest" description="Disordered" evidence="4">
    <location>
        <begin position="415"/>
        <end position="442"/>
    </location>
</feature>
<evidence type="ECO:0008006" key="9">
    <source>
        <dbReference type="Google" id="ProtNLM"/>
    </source>
</evidence>
<evidence type="ECO:0000313" key="8">
    <source>
        <dbReference type="Proteomes" id="UP001642487"/>
    </source>
</evidence>
<sequence>MKIFGERGSINCIRSRSRCSLKKYFSLHDECRSGFAPDVVITCAMINTTNSKGVGEILIKRKTIEMENPANEVGFASHIKSYGRNLDGEYEIMVKDEFEKVMSDIDIATCRPPDPVVCDRSPHLWIGSESGFNVPPCKDHDSQHPCPTSQEVVVRDDDSNSFGCIYPTTSRNSFKTASCTKGHRIRKILASKNWKVAAKYGAKKPKTGGYKRKFNFNKRNSYKNQRSQMNIPFKKRKLFDGCFSDCNGRRIVDRISDSNASPRESSAHGKSSLVAGHQGDSRVKLRIKSFRVPELFIEIPETATVSSLKMTVMEAVGPIIGHGIHVGVILRGKKVRDDNKTLIQTGISRNNQDGCLGFTLEPHSSQTHSSCYGEPPSMLPFSSTLEPMNGCPPNPTMDYSGNNSTLLLETHAAKVSNSTASAREPVPTLADTRVEERSSDSKSLVTVPAMAVEAPTVVPVCRKSNQFEVGHRRMRRPFSVDEVEALVHAVETLGPGRWRDVKLRAFDNVKHRTYVDLKDKWKTLVHTAKIFPHQRRGEQVPQQLLDRVLAAHAYWSQQHHQQIKHHPPKNLSSSTKPSCN</sequence>
<feature type="region of interest" description="Disordered" evidence="4">
    <location>
        <begin position="558"/>
        <end position="580"/>
    </location>
</feature>
<evidence type="ECO:0000259" key="6">
    <source>
        <dbReference type="PROSITE" id="PS51294"/>
    </source>
</evidence>
<dbReference type="InterPro" id="IPR057625">
    <property type="entry name" value="TPR1-6-like_ubiquitin"/>
</dbReference>
<feature type="domain" description="HTH myb-type" evidence="6">
    <location>
        <begin position="470"/>
        <end position="529"/>
    </location>
</feature>
<dbReference type="PROSITE" id="PS51294">
    <property type="entry name" value="HTH_MYB"/>
    <property type="match status" value="1"/>
</dbReference>
<dbReference type="PANTHER" id="PTHR21717:SF70">
    <property type="entry name" value="TELOMERE REPEAT-BINDING PROTEIN 2-RELATED"/>
    <property type="match status" value="1"/>
</dbReference>
<accession>A0ABP0Y252</accession>
<evidence type="ECO:0000256" key="4">
    <source>
        <dbReference type="SAM" id="MobiDB-lite"/>
    </source>
</evidence>
<dbReference type="Pfam" id="PF23603">
    <property type="entry name" value="Ubiquitin_TPR1"/>
    <property type="match status" value="1"/>
</dbReference>
<name>A0ABP0Y252_9ROSI</name>
<keyword evidence="8" id="KW-1185">Reference proteome</keyword>
<dbReference type="PROSITE" id="PS50090">
    <property type="entry name" value="MYB_LIKE"/>
    <property type="match status" value="1"/>
</dbReference>
<dbReference type="EMBL" id="OZ021736">
    <property type="protein sequence ID" value="CAK9314521.1"/>
    <property type="molecule type" value="Genomic_DNA"/>
</dbReference>
<organism evidence="7 8">
    <name type="scientific">Citrullus colocynthis</name>
    <name type="common">colocynth</name>
    <dbReference type="NCBI Taxonomy" id="252529"/>
    <lineage>
        <taxon>Eukaryota</taxon>
        <taxon>Viridiplantae</taxon>
        <taxon>Streptophyta</taxon>
        <taxon>Embryophyta</taxon>
        <taxon>Tracheophyta</taxon>
        <taxon>Spermatophyta</taxon>
        <taxon>Magnoliopsida</taxon>
        <taxon>eudicotyledons</taxon>
        <taxon>Gunneridae</taxon>
        <taxon>Pentapetalae</taxon>
        <taxon>rosids</taxon>
        <taxon>fabids</taxon>
        <taxon>Cucurbitales</taxon>
        <taxon>Cucurbitaceae</taxon>
        <taxon>Benincaseae</taxon>
        <taxon>Citrullus</taxon>
    </lineage>
</organism>
<dbReference type="InterPro" id="IPR029071">
    <property type="entry name" value="Ubiquitin-like_domsf"/>
</dbReference>
<proteinExistence type="predicted"/>
<comment type="subcellular location">
    <subcellularLocation>
        <location evidence="1">Nucleus</location>
    </subcellularLocation>
</comment>
<dbReference type="InterPro" id="IPR031105">
    <property type="entry name" value="TRP_plant"/>
</dbReference>
<dbReference type="SUPFAM" id="SSF54236">
    <property type="entry name" value="Ubiquitin-like"/>
    <property type="match status" value="1"/>
</dbReference>
<evidence type="ECO:0000259" key="5">
    <source>
        <dbReference type="PROSITE" id="PS50090"/>
    </source>
</evidence>
<dbReference type="SMART" id="SM00717">
    <property type="entry name" value="SANT"/>
    <property type="match status" value="1"/>
</dbReference>
<keyword evidence="3" id="KW-0539">Nucleus</keyword>
<evidence type="ECO:0000313" key="7">
    <source>
        <dbReference type="EMBL" id="CAK9314521.1"/>
    </source>
</evidence>
<dbReference type="CDD" id="cd11660">
    <property type="entry name" value="SANT_TRF"/>
    <property type="match status" value="1"/>
</dbReference>
<dbReference type="InterPro" id="IPR009057">
    <property type="entry name" value="Homeodomain-like_sf"/>
</dbReference>
<keyword evidence="2" id="KW-0238">DNA-binding</keyword>
<evidence type="ECO:0000256" key="3">
    <source>
        <dbReference type="ARBA" id="ARBA00023242"/>
    </source>
</evidence>
<protein>
    <recommendedName>
        <fullName evidence="9">Telomere repeat-binding protein 5-like</fullName>
    </recommendedName>
</protein>
<dbReference type="InterPro" id="IPR017930">
    <property type="entry name" value="Myb_dom"/>
</dbReference>
<dbReference type="InterPro" id="IPR001005">
    <property type="entry name" value="SANT/Myb"/>
</dbReference>
<evidence type="ECO:0000256" key="2">
    <source>
        <dbReference type="ARBA" id="ARBA00023125"/>
    </source>
</evidence>
<dbReference type="SUPFAM" id="SSF46689">
    <property type="entry name" value="Homeodomain-like"/>
    <property type="match status" value="1"/>
</dbReference>
<reference evidence="7 8" key="1">
    <citation type="submission" date="2024-03" db="EMBL/GenBank/DDBJ databases">
        <authorList>
            <person name="Gkanogiannis A."/>
            <person name="Becerra Lopez-Lavalle L."/>
        </authorList>
    </citation>
    <scope>NUCLEOTIDE SEQUENCE [LARGE SCALE GENOMIC DNA]</scope>
</reference>
<feature type="domain" description="Myb-like" evidence="5">
    <location>
        <begin position="470"/>
        <end position="525"/>
    </location>
</feature>
<feature type="compositionally biased region" description="Polar residues" evidence="4">
    <location>
        <begin position="570"/>
        <end position="580"/>
    </location>
</feature>
<dbReference type="Proteomes" id="UP001642487">
    <property type="component" value="Chromosome 2"/>
</dbReference>
<dbReference type="PANTHER" id="PTHR21717">
    <property type="entry name" value="TELOMERIC REPEAT BINDING PROTEIN"/>
    <property type="match status" value="1"/>
</dbReference>
<dbReference type="Gene3D" id="1.10.246.220">
    <property type="match status" value="1"/>
</dbReference>
<gene>
    <name evidence="7" type="ORF">CITCOLO1_LOCUS6280</name>
</gene>